<feature type="disulfide bond" evidence="2">
    <location>
        <begin position="148"/>
        <end position="226"/>
    </location>
</feature>
<feature type="disulfide bond" evidence="2">
    <location>
        <begin position="191"/>
        <end position="196"/>
    </location>
</feature>
<dbReference type="EMBL" id="CM001217">
    <property type="protein sequence ID" value="KEH42126.1"/>
    <property type="molecule type" value="Genomic_DNA"/>
</dbReference>
<organism evidence="4 7">
    <name type="scientific">Medicago truncatula</name>
    <name type="common">Barrel medic</name>
    <name type="synonym">Medicago tribuloides</name>
    <dbReference type="NCBI Taxonomy" id="3880"/>
    <lineage>
        <taxon>Eukaryota</taxon>
        <taxon>Viridiplantae</taxon>
        <taxon>Streptophyta</taxon>
        <taxon>Embryophyta</taxon>
        <taxon>Tracheophyta</taxon>
        <taxon>Spermatophyta</taxon>
        <taxon>Magnoliopsida</taxon>
        <taxon>eudicotyledons</taxon>
        <taxon>Gunneridae</taxon>
        <taxon>Pentapetalae</taxon>
        <taxon>rosids</taxon>
        <taxon>fabids</taxon>
        <taxon>Fabales</taxon>
        <taxon>Fabaceae</taxon>
        <taxon>Papilionoideae</taxon>
        <taxon>50 kb inversion clade</taxon>
        <taxon>NPAAA clade</taxon>
        <taxon>Hologalegina</taxon>
        <taxon>IRL clade</taxon>
        <taxon>Trifolieae</taxon>
        <taxon>Medicago</taxon>
    </lineage>
</organism>
<feature type="disulfide bond" evidence="2">
    <location>
        <begin position="32"/>
        <end position="237"/>
    </location>
</feature>
<reference evidence="6" key="3">
    <citation type="submission" date="2015-04" db="UniProtKB">
        <authorList>
            <consortium name="EnsemblPlants"/>
        </authorList>
    </citation>
    <scope>IDENTIFICATION</scope>
    <source>
        <strain evidence="6">cv. Jemalong A17</strain>
    </source>
</reference>
<dbReference type="GO" id="GO:0006952">
    <property type="term" value="P:defense response"/>
    <property type="evidence" value="ECO:0000318"/>
    <property type="project" value="GO_Central"/>
</dbReference>
<dbReference type="Proteomes" id="UP000002051">
    <property type="component" value="Unassembled WGS sequence"/>
</dbReference>
<reference evidence="4 7" key="2">
    <citation type="journal article" date="2014" name="BMC Genomics">
        <title>An improved genome release (version Mt4.0) for the model legume Medicago truncatula.</title>
        <authorList>
            <person name="Tang H."/>
            <person name="Krishnakumar V."/>
            <person name="Bidwell S."/>
            <person name="Rosen B."/>
            <person name="Chan A."/>
            <person name="Zhou S."/>
            <person name="Gentzbittel L."/>
            <person name="Childs K.L."/>
            <person name="Yandell M."/>
            <person name="Gundlach H."/>
            <person name="Mayer K.F."/>
            <person name="Schwartz D.C."/>
            <person name="Town C.D."/>
        </authorList>
    </citation>
    <scope>GENOME REANNOTATION</scope>
    <source>
        <strain evidence="4">A17</strain>
        <strain evidence="6 7">cv. Jemalong A17</strain>
    </source>
</reference>
<dbReference type="OrthoDB" id="430315at2759"/>
<dbReference type="Pfam" id="PF00314">
    <property type="entry name" value="Thaumatin"/>
    <property type="match status" value="1"/>
</dbReference>
<sequence>MANNVVLKLFVPMLLLFAGVFSDVTFHFENICSHSIWRASNPSIGDLEPELGPEIYEIFNMDDHYSGSIWARTECTTNTDDYFSCETGDCRLGTRECADTTPNYPVTLLNFNVNESIVSYEISLIHGQNIFVNIKPVGGTLLDGSGPCPVVTCNMDFGNVCPPSLIAYNANGLYVGCNSACDVFKDDEHCCNGNNCQLDEYTLKFKQQCPNAHIYSGDNKPPMYQCKGAESYDITFCPAIGSAT</sequence>
<dbReference type="PRINTS" id="PR00347">
    <property type="entry name" value="THAUMATIN"/>
</dbReference>
<feature type="disulfide bond" evidence="2">
    <location>
        <begin position="181"/>
        <end position="190"/>
    </location>
</feature>
<dbReference type="EMBL" id="PSQE01000001">
    <property type="protein sequence ID" value="RHN79676.1"/>
    <property type="molecule type" value="Genomic_DNA"/>
</dbReference>
<accession>A0A072VKG8</accession>
<dbReference type="STRING" id="3880.A0A072VKG8"/>
<dbReference type="SMART" id="SM00205">
    <property type="entry name" value="THN"/>
    <property type="match status" value="1"/>
</dbReference>
<evidence type="ECO:0000256" key="3">
    <source>
        <dbReference type="SAM" id="SignalP"/>
    </source>
</evidence>
<dbReference type="Gramene" id="rna3498">
    <property type="protein sequence ID" value="RHN79676.1"/>
    <property type="gene ID" value="gene3498"/>
</dbReference>
<keyword evidence="2" id="KW-1015">Disulfide bond</keyword>
<evidence type="ECO:0000313" key="6">
    <source>
        <dbReference type="EnsemblPlants" id="KEH42126"/>
    </source>
</evidence>
<protein>
    <submittedName>
        <fullName evidence="4">Pathogenesis-related thaumatin family protein</fullName>
    </submittedName>
    <submittedName>
        <fullName evidence="5">Putative thaumatin</fullName>
    </submittedName>
</protein>
<dbReference type="PIRSF" id="PIRSF002703">
    <property type="entry name" value="Thaumatin"/>
    <property type="match status" value="1"/>
</dbReference>
<keyword evidence="3" id="KW-0732">Signal</keyword>
<keyword evidence="7" id="KW-1185">Reference proteome</keyword>
<feature type="disulfide bond" evidence="2">
    <location>
        <begin position="153"/>
        <end position="209"/>
    </location>
</feature>
<comment type="similarity">
    <text evidence="1">Belongs to the thaumatin family.</text>
</comment>
<evidence type="ECO:0000313" key="5">
    <source>
        <dbReference type="EMBL" id="RHN79676.1"/>
    </source>
</evidence>
<dbReference type="Proteomes" id="UP000265566">
    <property type="component" value="Chromosome 1"/>
</dbReference>
<dbReference type="Gene3D" id="2.60.110.10">
    <property type="entry name" value="Thaumatin"/>
    <property type="match status" value="1"/>
</dbReference>
<gene>
    <name evidence="6" type="primary">25483915</name>
    <name evidence="4" type="ordered locus">MTR_1g062390</name>
    <name evidence="5" type="ORF">MtrunA17_Chr1g0179911</name>
</gene>
<feature type="disulfide bond" evidence="2">
    <location>
        <begin position="90"/>
        <end position="97"/>
    </location>
</feature>
<dbReference type="SUPFAM" id="SSF49870">
    <property type="entry name" value="Osmotin, thaumatin-like protein"/>
    <property type="match status" value="1"/>
</dbReference>
<name>A0A072VKG8_MEDTR</name>
<dbReference type="InterPro" id="IPR001938">
    <property type="entry name" value="Thaumatin"/>
</dbReference>
<evidence type="ECO:0000313" key="4">
    <source>
        <dbReference type="EMBL" id="KEH42126.1"/>
    </source>
</evidence>
<feature type="chain" id="PRO_5014500749" evidence="3">
    <location>
        <begin position="23"/>
        <end position="244"/>
    </location>
</feature>
<dbReference type="PROSITE" id="PS51367">
    <property type="entry name" value="THAUMATIN_2"/>
    <property type="match status" value="1"/>
</dbReference>
<dbReference type="HOGENOM" id="CLU_043181_0_1_1"/>
<reference evidence="5" key="4">
    <citation type="journal article" date="2018" name="Nat. Plants">
        <title>Whole-genome landscape of Medicago truncatula symbiotic genes.</title>
        <authorList>
            <person name="Pecrix Y."/>
            <person name="Gamas P."/>
            <person name="Carrere S."/>
        </authorList>
    </citation>
    <scope>NUCLEOTIDE SEQUENCE</scope>
    <source>
        <tissue evidence="5">Leaves</tissue>
    </source>
</reference>
<feature type="signal peptide" evidence="3">
    <location>
        <begin position="1"/>
        <end position="22"/>
    </location>
</feature>
<evidence type="ECO:0000313" key="7">
    <source>
        <dbReference type="Proteomes" id="UP000002051"/>
    </source>
</evidence>
<dbReference type="EnsemblPlants" id="KEH42126">
    <property type="protein sequence ID" value="KEH42126"/>
    <property type="gene ID" value="MTR_1g062390"/>
</dbReference>
<feature type="disulfide bond" evidence="2">
    <location>
        <begin position="75"/>
        <end position="85"/>
    </location>
</feature>
<dbReference type="InterPro" id="IPR037176">
    <property type="entry name" value="Osmotin/thaumatin-like_sf"/>
</dbReference>
<dbReference type="KEGG" id="mtr:25483915"/>
<evidence type="ECO:0000256" key="1">
    <source>
        <dbReference type="ARBA" id="ARBA00010607"/>
    </source>
</evidence>
<feature type="disulfide bond" evidence="2">
    <location>
        <begin position="161"/>
        <end position="177"/>
    </location>
</feature>
<reference evidence="4 7" key="1">
    <citation type="journal article" date="2011" name="Nature">
        <title>The Medicago genome provides insight into the evolution of rhizobial symbioses.</title>
        <authorList>
            <person name="Young N.D."/>
            <person name="Debelle F."/>
            <person name="Oldroyd G.E."/>
            <person name="Geurts R."/>
            <person name="Cannon S.B."/>
            <person name="Udvardi M.K."/>
            <person name="Benedito V.A."/>
            <person name="Mayer K.F."/>
            <person name="Gouzy J."/>
            <person name="Schoof H."/>
            <person name="Van de Peer Y."/>
            <person name="Proost S."/>
            <person name="Cook D.R."/>
            <person name="Meyers B.C."/>
            <person name="Spannagl M."/>
            <person name="Cheung F."/>
            <person name="De Mita S."/>
            <person name="Krishnakumar V."/>
            <person name="Gundlach H."/>
            <person name="Zhou S."/>
            <person name="Mudge J."/>
            <person name="Bharti A.K."/>
            <person name="Murray J.D."/>
            <person name="Naoumkina M.A."/>
            <person name="Rosen B."/>
            <person name="Silverstein K.A."/>
            <person name="Tang H."/>
            <person name="Rombauts S."/>
            <person name="Zhao P.X."/>
            <person name="Zhou P."/>
            <person name="Barbe V."/>
            <person name="Bardou P."/>
            <person name="Bechner M."/>
            <person name="Bellec A."/>
            <person name="Berger A."/>
            <person name="Berges H."/>
            <person name="Bidwell S."/>
            <person name="Bisseling T."/>
            <person name="Choisne N."/>
            <person name="Couloux A."/>
            <person name="Denny R."/>
            <person name="Deshpande S."/>
            <person name="Dai X."/>
            <person name="Doyle J.J."/>
            <person name="Dudez A.M."/>
            <person name="Farmer A.D."/>
            <person name="Fouteau S."/>
            <person name="Franken C."/>
            <person name="Gibelin C."/>
            <person name="Gish J."/>
            <person name="Goldstein S."/>
            <person name="Gonzalez A.J."/>
            <person name="Green P.J."/>
            <person name="Hallab A."/>
            <person name="Hartog M."/>
            <person name="Hua A."/>
            <person name="Humphray S.J."/>
            <person name="Jeong D.H."/>
            <person name="Jing Y."/>
            <person name="Jocker A."/>
            <person name="Kenton S.M."/>
            <person name="Kim D.J."/>
            <person name="Klee K."/>
            <person name="Lai H."/>
            <person name="Lang C."/>
            <person name="Lin S."/>
            <person name="Macmil S.L."/>
            <person name="Magdelenat G."/>
            <person name="Matthews L."/>
            <person name="McCorrison J."/>
            <person name="Monaghan E.L."/>
            <person name="Mun J.H."/>
            <person name="Najar F.Z."/>
            <person name="Nicholson C."/>
            <person name="Noirot C."/>
            <person name="O'Bleness M."/>
            <person name="Paule C.R."/>
            <person name="Poulain J."/>
            <person name="Prion F."/>
            <person name="Qin B."/>
            <person name="Qu C."/>
            <person name="Retzel E.F."/>
            <person name="Riddle C."/>
            <person name="Sallet E."/>
            <person name="Samain S."/>
            <person name="Samson N."/>
            <person name="Sanders I."/>
            <person name="Saurat O."/>
            <person name="Scarpelli C."/>
            <person name="Schiex T."/>
            <person name="Segurens B."/>
            <person name="Severin A.J."/>
            <person name="Sherrier D.J."/>
            <person name="Shi R."/>
            <person name="Sims S."/>
            <person name="Singer S.R."/>
            <person name="Sinharoy S."/>
            <person name="Sterck L."/>
            <person name="Viollet A."/>
            <person name="Wang B.B."/>
            <person name="Wang K."/>
            <person name="Wang M."/>
            <person name="Wang X."/>
            <person name="Warfsmann J."/>
            <person name="Weissenbach J."/>
            <person name="White D.D."/>
            <person name="White J.D."/>
            <person name="Wiley G.B."/>
            <person name="Wincker P."/>
            <person name="Xing Y."/>
            <person name="Yang L."/>
            <person name="Yao Z."/>
            <person name="Ying F."/>
            <person name="Zhai J."/>
            <person name="Zhou L."/>
            <person name="Zuber A."/>
            <person name="Denarie J."/>
            <person name="Dixon R.A."/>
            <person name="May G.D."/>
            <person name="Schwartz D.C."/>
            <person name="Rogers J."/>
            <person name="Quetier F."/>
            <person name="Town C.D."/>
            <person name="Roe B.A."/>
        </authorList>
    </citation>
    <scope>NUCLEOTIDE SEQUENCE [LARGE SCALE GENOMIC DNA]</scope>
    <source>
        <strain evidence="4">A17</strain>
        <strain evidence="6 7">cv. Jemalong A17</strain>
    </source>
</reference>
<evidence type="ECO:0000256" key="2">
    <source>
        <dbReference type="PIRSR" id="PIRSR002703-1"/>
    </source>
</evidence>
<dbReference type="AlphaFoldDB" id="A0A072VKG8"/>
<proteinExistence type="inferred from homology"/>
<dbReference type="PANTHER" id="PTHR31048">
    <property type="entry name" value="OS03G0233200 PROTEIN"/>
    <property type="match status" value="1"/>
</dbReference>